<comment type="similarity">
    <text evidence="2">Belongs to the bacterial ribosomal protein bS18 family. Mitochondrion-specific ribosomal protein mS40 subfamily.</text>
</comment>
<name>A0A6J0V6V0_9SAUR</name>
<dbReference type="InterPro" id="IPR001648">
    <property type="entry name" value="Ribosomal_bS18"/>
</dbReference>
<gene>
    <name evidence="12" type="primary">MRPS18B</name>
</gene>
<evidence type="ECO:0000256" key="10">
    <source>
        <dbReference type="ARBA" id="ARBA00035515"/>
    </source>
</evidence>
<evidence type="ECO:0000256" key="5">
    <source>
        <dbReference type="ARBA" id="ARBA00022980"/>
    </source>
</evidence>
<evidence type="ECO:0000256" key="9">
    <source>
        <dbReference type="ARBA" id="ARBA00035130"/>
    </source>
</evidence>
<dbReference type="OrthoDB" id="21463at2759"/>
<organism evidence="11 12">
    <name type="scientific">Pogona vitticeps</name>
    <name type="common">central bearded dragon</name>
    <dbReference type="NCBI Taxonomy" id="103695"/>
    <lineage>
        <taxon>Eukaryota</taxon>
        <taxon>Metazoa</taxon>
        <taxon>Chordata</taxon>
        <taxon>Craniata</taxon>
        <taxon>Vertebrata</taxon>
        <taxon>Euteleostomi</taxon>
        <taxon>Lepidosauria</taxon>
        <taxon>Squamata</taxon>
        <taxon>Bifurcata</taxon>
        <taxon>Unidentata</taxon>
        <taxon>Episquamata</taxon>
        <taxon>Toxicofera</taxon>
        <taxon>Iguania</taxon>
        <taxon>Acrodonta</taxon>
        <taxon>Agamidae</taxon>
        <taxon>Amphibolurinae</taxon>
        <taxon>Pogona</taxon>
    </lineage>
</organism>
<accession>A0A6J0V6V0</accession>
<reference evidence="12" key="2">
    <citation type="submission" date="2025-08" db="UniProtKB">
        <authorList>
            <consortium name="RefSeq"/>
        </authorList>
    </citation>
    <scope>IDENTIFICATION</scope>
</reference>
<dbReference type="InterPro" id="IPR036870">
    <property type="entry name" value="Ribosomal_bS18_sf"/>
</dbReference>
<protein>
    <recommendedName>
        <fullName evidence="9">Small ribosomal subunit protein mS40</fullName>
    </recommendedName>
    <alternativeName>
        <fullName evidence="8">28S ribosomal protein S18-2, mitochondrial</fullName>
    </alternativeName>
    <alternativeName>
        <fullName evidence="10">28S ribosomal protein S18b, mitochondrial</fullName>
    </alternativeName>
</protein>
<evidence type="ECO:0000256" key="8">
    <source>
        <dbReference type="ARBA" id="ARBA00032055"/>
    </source>
</evidence>
<dbReference type="PANTHER" id="PTHR13329:SF2">
    <property type="entry name" value="SMALL RIBOSOMAL SUBUNIT PROTEIN MS40"/>
    <property type="match status" value="1"/>
</dbReference>
<dbReference type="PANTHER" id="PTHR13329">
    <property type="entry name" value="MITOCHONDRIAL RIBOSOMAL PROTEIN S18B"/>
    <property type="match status" value="1"/>
</dbReference>
<reference evidence="11" key="1">
    <citation type="submission" date="2025-05" db="UniProtKB">
        <authorList>
            <consortium name="RefSeq"/>
        </authorList>
    </citation>
    <scope>NUCLEOTIDE SEQUENCE [LARGE SCALE GENOMIC DNA]</scope>
</reference>
<evidence type="ECO:0000313" key="11">
    <source>
        <dbReference type="Proteomes" id="UP001652642"/>
    </source>
</evidence>
<sequence>MRVVRFLPPSLRSSKMAAACSAILLGRAAAQLVVRAVIRRPLWSQSISTFARQPEQVPFRFCSTRASEEEPTEPDTSARESRFKEKPWEYLQSEEYIERYGSNPVWFSYRRNHKGLFPPQKTRKTCIRGSKVCSNPCPICRDHNLFLDYRNVKLLEQFISPNTGIIYHPTHTGICMKKYKQLTQAIEEAQNNGLLFFTIPFTSFKDEDYSNQHPAVSKTPSAPALQSKSAWYDWYEWQQPPEKEIKVLRKIYKDFLKEEECGPPPPPPSSSR</sequence>
<dbReference type="SUPFAM" id="SSF46911">
    <property type="entry name" value="Ribosomal protein S18"/>
    <property type="match status" value="1"/>
</dbReference>
<comment type="subcellular location">
    <subcellularLocation>
        <location evidence="1">Mitochondrion</location>
    </subcellularLocation>
</comment>
<dbReference type="InParanoid" id="A0A6J0V6V0"/>
<dbReference type="GO" id="GO:0003735">
    <property type="term" value="F:structural constituent of ribosome"/>
    <property type="evidence" value="ECO:0007669"/>
    <property type="project" value="InterPro"/>
</dbReference>
<dbReference type="RefSeq" id="XP_020667958.2">
    <property type="nucleotide sequence ID" value="XM_020812299.2"/>
</dbReference>
<evidence type="ECO:0000256" key="7">
    <source>
        <dbReference type="ARBA" id="ARBA00023274"/>
    </source>
</evidence>
<dbReference type="Pfam" id="PF01084">
    <property type="entry name" value="Ribosomal_S18"/>
    <property type="match status" value="1"/>
</dbReference>
<dbReference type="AlphaFoldDB" id="A0A6J0V6V0"/>
<dbReference type="InterPro" id="IPR040054">
    <property type="entry name" value="MRPS18B"/>
</dbReference>
<dbReference type="GO" id="GO:0005763">
    <property type="term" value="C:mitochondrial small ribosomal subunit"/>
    <property type="evidence" value="ECO:0007669"/>
    <property type="project" value="UniProtKB-ARBA"/>
</dbReference>
<keyword evidence="4" id="KW-0809">Transit peptide</keyword>
<evidence type="ECO:0000256" key="4">
    <source>
        <dbReference type="ARBA" id="ARBA00022946"/>
    </source>
</evidence>
<keyword evidence="11" id="KW-1185">Reference proteome</keyword>
<evidence type="ECO:0000256" key="1">
    <source>
        <dbReference type="ARBA" id="ARBA00004173"/>
    </source>
</evidence>
<keyword evidence="3" id="KW-0597">Phosphoprotein</keyword>
<dbReference type="Proteomes" id="UP001652642">
    <property type="component" value="Chromosome 2"/>
</dbReference>
<dbReference type="CTD" id="28973"/>
<keyword evidence="5" id="KW-0689">Ribosomal protein</keyword>
<evidence type="ECO:0000256" key="3">
    <source>
        <dbReference type="ARBA" id="ARBA00022553"/>
    </source>
</evidence>
<dbReference type="GeneID" id="110089324"/>
<keyword evidence="7" id="KW-0687">Ribonucleoprotein</keyword>
<evidence type="ECO:0000256" key="6">
    <source>
        <dbReference type="ARBA" id="ARBA00023128"/>
    </source>
</evidence>
<keyword evidence="6" id="KW-0496">Mitochondrion</keyword>
<dbReference type="GO" id="GO:0032543">
    <property type="term" value="P:mitochondrial translation"/>
    <property type="evidence" value="ECO:0007669"/>
    <property type="project" value="InterPro"/>
</dbReference>
<dbReference type="KEGG" id="pvt:110089324"/>
<evidence type="ECO:0000256" key="2">
    <source>
        <dbReference type="ARBA" id="ARBA00006136"/>
    </source>
</evidence>
<dbReference type="Gene3D" id="4.10.640.10">
    <property type="entry name" value="Ribosomal protein S18"/>
    <property type="match status" value="1"/>
</dbReference>
<evidence type="ECO:0000313" key="12">
    <source>
        <dbReference type="RefSeq" id="XP_020667958.2"/>
    </source>
</evidence>
<proteinExistence type="inferred from homology"/>